<accession>A0A6J1BV04</accession>
<dbReference type="GeneID" id="111005780"/>
<evidence type="ECO:0000313" key="3">
    <source>
        <dbReference type="RefSeq" id="XP_022133099.1"/>
    </source>
</evidence>
<gene>
    <name evidence="3" type="primary">LOC111005780</name>
</gene>
<dbReference type="RefSeq" id="XP_022133099.1">
    <property type="nucleotide sequence ID" value="XM_022277407.1"/>
</dbReference>
<proteinExistence type="predicted"/>
<organism evidence="2 3">
    <name type="scientific">Momordica charantia</name>
    <name type="common">Bitter gourd</name>
    <name type="synonym">Balsam pear</name>
    <dbReference type="NCBI Taxonomy" id="3673"/>
    <lineage>
        <taxon>Eukaryota</taxon>
        <taxon>Viridiplantae</taxon>
        <taxon>Streptophyta</taxon>
        <taxon>Embryophyta</taxon>
        <taxon>Tracheophyta</taxon>
        <taxon>Spermatophyta</taxon>
        <taxon>Magnoliopsida</taxon>
        <taxon>eudicotyledons</taxon>
        <taxon>Gunneridae</taxon>
        <taxon>Pentapetalae</taxon>
        <taxon>rosids</taxon>
        <taxon>fabids</taxon>
        <taxon>Cucurbitales</taxon>
        <taxon>Cucurbitaceae</taxon>
        <taxon>Momordiceae</taxon>
        <taxon>Momordica</taxon>
    </lineage>
</organism>
<evidence type="ECO:0000256" key="1">
    <source>
        <dbReference type="SAM" id="MobiDB-lite"/>
    </source>
</evidence>
<dbReference type="KEGG" id="mcha:111005780"/>
<protein>
    <submittedName>
        <fullName evidence="3">GATA transcription factor 5-like</fullName>
    </submittedName>
</protein>
<keyword evidence="2" id="KW-1185">Reference proteome</keyword>
<evidence type="ECO:0000313" key="2">
    <source>
        <dbReference type="Proteomes" id="UP000504603"/>
    </source>
</evidence>
<sequence length="196" mass="21704">MEEGDLKMRVVKDTSFKSSSKVYLDEFWSPSSQIPPSSSSSDNFFVDQLLNFSNEEDGFIEEEEEEEKPKHSISVSAPLQESDENSNHSSTNSSEDAFWSVSSGDFEDLEWLSHLVSDSSQEYSAAAAPCSVFFPETTHQPLPKFGSNLKTQFPSKPRSKRAKVSGRVWSTSLITSSSSAKKPRKSSTPEGSGRVQ</sequence>
<dbReference type="AlphaFoldDB" id="A0A6J1BV04"/>
<name>A0A6J1BV04_MOMCH</name>
<feature type="non-terminal residue" evidence="3">
    <location>
        <position position="196"/>
    </location>
</feature>
<dbReference type="Proteomes" id="UP000504603">
    <property type="component" value="Unplaced"/>
</dbReference>
<dbReference type="OrthoDB" id="2162994at2759"/>
<feature type="region of interest" description="Disordered" evidence="1">
    <location>
        <begin position="56"/>
        <end position="97"/>
    </location>
</feature>
<reference evidence="3" key="1">
    <citation type="submission" date="2025-08" db="UniProtKB">
        <authorList>
            <consortium name="RefSeq"/>
        </authorList>
    </citation>
    <scope>IDENTIFICATION</scope>
</reference>
<feature type="compositionally biased region" description="Acidic residues" evidence="1">
    <location>
        <begin position="56"/>
        <end position="66"/>
    </location>
</feature>
<feature type="compositionally biased region" description="Low complexity" evidence="1">
    <location>
        <begin position="170"/>
        <end position="180"/>
    </location>
</feature>
<feature type="region of interest" description="Disordered" evidence="1">
    <location>
        <begin position="141"/>
        <end position="196"/>
    </location>
</feature>